<reference evidence="2 3" key="1">
    <citation type="submission" date="2022-04" db="EMBL/GenBank/DDBJ databases">
        <title>Positive selection, recombination, and allopatry shape intraspecific diversity of widespread and dominant cyanobacteria.</title>
        <authorList>
            <person name="Wei J."/>
            <person name="Shu W."/>
            <person name="Hu C."/>
        </authorList>
    </citation>
    <scope>NUCLEOTIDE SEQUENCE [LARGE SCALE GENOMIC DNA]</scope>
    <source>
        <strain evidence="2 3">GB2-A4</strain>
    </source>
</reference>
<feature type="chain" id="PRO_5045610330" description="Excalibur calcium-binding domain-containing protein" evidence="1">
    <location>
        <begin position="19"/>
        <end position="133"/>
    </location>
</feature>
<dbReference type="EMBL" id="JAMPKM010000008">
    <property type="protein sequence ID" value="MEP0818328.1"/>
    <property type="molecule type" value="Genomic_DNA"/>
</dbReference>
<evidence type="ECO:0000313" key="3">
    <source>
        <dbReference type="Proteomes" id="UP001464891"/>
    </source>
</evidence>
<sequence length="133" mass="14520">MLKYLSLATSLYAIALLACPEAASGRSLFENTEYPLEPANLASLTCYAQTEAGQIVNLTQLCAQSQSQADCSPAYPDICLSPKLSSLTCNDIPHRNFQVLSPDPYGLDPNNNQIGCEPLIGQSLVRYHWWPGK</sequence>
<keyword evidence="3" id="KW-1185">Reference proteome</keyword>
<protein>
    <recommendedName>
        <fullName evidence="4">Excalibur calcium-binding domain-containing protein</fullName>
    </recommendedName>
</protein>
<evidence type="ECO:0008006" key="4">
    <source>
        <dbReference type="Google" id="ProtNLM"/>
    </source>
</evidence>
<evidence type="ECO:0000313" key="2">
    <source>
        <dbReference type="EMBL" id="MEP0818328.1"/>
    </source>
</evidence>
<dbReference type="RefSeq" id="WP_190441741.1">
    <property type="nucleotide sequence ID" value="NZ_JAMPKM010000008.1"/>
</dbReference>
<proteinExistence type="predicted"/>
<keyword evidence="1" id="KW-0732">Signal</keyword>
<accession>A0ABV0J961</accession>
<organism evidence="2 3">
    <name type="scientific">Trichocoleus desertorum GB2-A4</name>
    <dbReference type="NCBI Taxonomy" id="2933944"/>
    <lineage>
        <taxon>Bacteria</taxon>
        <taxon>Bacillati</taxon>
        <taxon>Cyanobacteriota</taxon>
        <taxon>Cyanophyceae</taxon>
        <taxon>Leptolyngbyales</taxon>
        <taxon>Trichocoleusaceae</taxon>
        <taxon>Trichocoleus</taxon>
    </lineage>
</organism>
<dbReference type="Proteomes" id="UP001464891">
    <property type="component" value="Unassembled WGS sequence"/>
</dbReference>
<name>A0ABV0J961_9CYAN</name>
<dbReference type="PROSITE" id="PS51257">
    <property type="entry name" value="PROKAR_LIPOPROTEIN"/>
    <property type="match status" value="1"/>
</dbReference>
<evidence type="ECO:0000256" key="1">
    <source>
        <dbReference type="SAM" id="SignalP"/>
    </source>
</evidence>
<feature type="signal peptide" evidence="1">
    <location>
        <begin position="1"/>
        <end position="18"/>
    </location>
</feature>
<gene>
    <name evidence="2" type="ORF">NC998_14605</name>
</gene>
<comment type="caution">
    <text evidence="2">The sequence shown here is derived from an EMBL/GenBank/DDBJ whole genome shotgun (WGS) entry which is preliminary data.</text>
</comment>